<comment type="caution">
    <text evidence="2">The sequence shown here is derived from an EMBL/GenBank/DDBJ whole genome shotgun (WGS) entry which is preliminary data.</text>
</comment>
<dbReference type="OrthoDB" id="9776991at2"/>
<dbReference type="Proteomes" id="UP000717981">
    <property type="component" value="Unassembled WGS sequence"/>
</dbReference>
<name>A0A921TI58_9GAMM</name>
<dbReference type="SUPFAM" id="SSF50974">
    <property type="entry name" value="Nitrous oxide reductase, N-terminal domain"/>
    <property type="match status" value="1"/>
</dbReference>
<dbReference type="InterPro" id="IPR051200">
    <property type="entry name" value="Host-pathogen_enzymatic-act"/>
</dbReference>
<feature type="chain" id="PRO_5036742586" evidence="1">
    <location>
        <begin position="28"/>
        <end position="342"/>
    </location>
</feature>
<protein>
    <submittedName>
        <fullName evidence="2">Gluconolaconase</fullName>
    </submittedName>
</protein>
<reference evidence="2" key="1">
    <citation type="submission" date="2017-10" db="EMBL/GenBank/DDBJ databases">
        <title>Whole genome sequencing of members of genus Pseudoxanthomonas.</title>
        <authorList>
            <person name="Kumar S."/>
            <person name="Bansal K."/>
            <person name="Kaur A."/>
            <person name="Patil P."/>
            <person name="Sharma S."/>
            <person name="Patil P.B."/>
        </authorList>
    </citation>
    <scope>NUCLEOTIDE SEQUENCE</scope>
    <source>
        <strain evidence="2">DSM 22914</strain>
    </source>
</reference>
<dbReference type="RefSeq" id="WP_162124241.1">
    <property type="nucleotide sequence ID" value="NZ_PDWK01000024.1"/>
</dbReference>
<organism evidence="2 3">
    <name type="scientific">Pseudoxanthomonas taiwanensis</name>
    <dbReference type="NCBI Taxonomy" id="176598"/>
    <lineage>
        <taxon>Bacteria</taxon>
        <taxon>Pseudomonadati</taxon>
        <taxon>Pseudomonadota</taxon>
        <taxon>Gammaproteobacteria</taxon>
        <taxon>Lysobacterales</taxon>
        <taxon>Lysobacteraceae</taxon>
        <taxon>Pseudoxanthomonas</taxon>
    </lineage>
</organism>
<proteinExistence type="predicted"/>
<dbReference type="PANTHER" id="PTHR47197:SF3">
    <property type="entry name" value="DIHYDRO-HEME D1 DEHYDROGENASE"/>
    <property type="match status" value="1"/>
</dbReference>
<sequence>MALATPWVRLAGLLTLAAAAAATDAQARGALLVGNKSANTVWWLALEGGRRLHEAGTGPGPHEIVVSPDGRTAAVSEYGHDRPGNTVGVYAAHDGRLLHRVERGGHTRPHGMRFAADGGLLVTTERSQALLRVDPAGIERVYEVGPGLGHMVALSADDRYAYVSKLTAGSVARVDLASGEVLERPAGKGAEGIAVAPDGTVWVSNRSADTVTVHDPDTLEVLATLDSPGFPIRVAFTADGAHAVVTNARAATLAVFSTRDRTPVATVPLVEEGARFRDTMLGRDALPIGAIADPDGGRVYVAVSGANQIAVVDTASWTVVERWSTGDEPDALAIVRDLPEAP</sequence>
<evidence type="ECO:0000313" key="2">
    <source>
        <dbReference type="EMBL" id="KAF1689275.1"/>
    </source>
</evidence>
<dbReference type="Gene3D" id="2.130.10.10">
    <property type="entry name" value="YVTN repeat-like/Quinoprotein amine dehydrogenase"/>
    <property type="match status" value="3"/>
</dbReference>
<dbReference type="InterPro" id="IPR015943">
    <property type="entry name" value="WD40/YVTN_repeat-like_dom_sf"/>
</dbReference>
<dbReference type="EMBL" id="PDWK01000024">
    <property type="protein sequence ID" value="KAF1689275.1"/>
    <property type="molecule type" value="Genomic_DNA"/>
</dbReference>
<dbReference type="PANTHER" id="PTHR47197">
    <property type="entry name" value="PROTEIN NIRF"/>
    <property type="match status" value="1"/>
</dbReference>
<keyword evidence="3" id="KW-1185">Reference proteome</keyword>
<gene>
    <name evidence="2" type="ORF">CR938_06590</name>
</gene>
<evidence type="ECO:0000256" key="1">
    <source>
        <dbReference type="SAM" id="SignalP"/>
    </source>
</evidence>
<keyword evidence="1" id="KW-0732">Signal</keyword>
<evidence type="ECO:0000313" key="3">
    <source>
        <dbReference type="Proteomes" id="UP000717981"/>
    </source>
</evidence>
<dbReference type="AlphaFoldDB" id="A0A921TI58"/>
<feature type="signal peptide" evidence="1">
    <location>
        <begin position="1"/>
        <end position="27"/>
    </location>
</feature>
<accession>A0A921TI58</accession>
<dbReference type="InterPro" id="IPR011045">
    <property type="entry name" value="N2O_reductase_N"/>
</dbReference>